<evidence type="ECO:0000259" key="11">
    <source>
        <dbReference type="Pfam" id="PF00728"/>
    </source>
</evidence>
<dbReference type="GO" id="GO:0016020">
    <property type="term" value="C:membrane"/>
    <property type="evidence" value="ECO:0007669"/>
    <property type="project" value="TreeGrafter"/>
</dbReference>
<dbReference type="Pfam" id="PF00728">
    <property type="entry name" value="Glyco_hydro_20"/>
    <property type="match status" value="1"/>
</dbReference>
<evidence type="ECO:0000256" key="8">
    <source>
        <dbReference type="PIRSR" id="PIRSR001093-1"/>
    </source>
</evidence>
<feature type="chain" id="PRO_5013276972" description="Beta-hexosaminidase" evidence="10">
    <location>
        <begin position="31"/>
        <end position="643"/>
    </location>
</feature>
<keyword evidence="14" id="KW-1185">Reference proteome</keyword>
<dbReference type="Pfam" id="PF14845">
    <property type="entry name" value="Glycohydro_20b2"/>
    <property type="match status" value="1"/>
</dbReference>
<comment type="caution">
    <text evidence="13">The sequence shown here is derived from an EMBL/GenBank/DDBJ whole genome shotgun (WGS) entry which is preliminary data.</text>
</comment>
<keyword evidence="3 10" id="KW-0732">Signal</keyword>
<dbReference type="InterPro" id="IPR017853">
    <property type="entry name" value="GH"/>
</dbReference>
<dbReference type="PANTHER" id="PTHR22600">
    <property type="entry name" value="BETA-HEXOSAMINIDASE"/>
    <property type="match status" value="1"/>
</dbReference>
<evidence type="ECO:0000256" key="3">
    <source>
        <dbReference type="ARBA" id="ARBA00022729"/>
    </source>
</evidence>
<proteinExistence type="inferred from homology"/>
<dbReference type="CDD" id="cd06562">
    <property type="entry name" value="GH20_HexA_HexB-like"/>
    <property type="match status" value="1"/>
</dbReference>
<comment type="catalytic activity">
    <reaction evidence="1 7">
        <text>Hydrolysis of terminal non-reducing N-acetyl-D-hexosamine residues in N-acetyl-beta-D-hexosaminides.</text>
        <dbReference type="EC" id="3.2.1.52"/>
    </reaction>
</comment>
<dbReference type="InterPro" id="IPR025705">
    <property type="entry name" value="Beta_hexosaminidase_sua/sub"/>
</dbReference>
<protein>
    <recommendedName>
        <fullName evidence="7">Beta-hexosaminidase</fullName>
        <ecNumber evidence="7">3.2.1.52</ecNumber>
    </recommendedName>
</protein>
<dbReference type="Gene3D" id="3.20.20.80">
    <property type="entry name" value="Glycosidases"/>
    <property type="match status" value="1"/>
</dbReference>
<dbReference type="PIRSF" id="PIRSF001093">
    <property type="entry name" value="B-hxosamndse_ab_euk"/>
    <property type="match status" value="1"/>
</dbReference>
<gene>
    <name evidence="13" type="ORF">BCR39DRAFT_589774</name>
</gene>
<organism evidence="13 14">
    <name type="scientific">Naematelia encephala</name>
    <dbReference type="NCBI Taxonomy" id="71784"/>
    <lineage>
        <taxon>Eukaryota</taxon>
        <taxon>Fungi</taxon>
        <taxon>Dikarya</taxon>
        <taxon>Basidiomycota</taxon>
        <taxon>Agaricomycotina</taxon>
        <taxon>Tremellomycetes</taxon>
        <taxon>Tremellales</taxon>
        <taxon>Naemateliaceae</taxon>
        <taxon>Naematelia</taxon>
    </lineage>
</organism>
<dbReference type="GO" id="GO:0005975">
    <property type="term" value="P:carbohydrate metabolic process"/>
    <property type="evidence" value="ECO:0007669"/>
    <property type="project" value="InterPro"/>
</dbReference>
<dbReference type="SUPFAM" id="SSF55545">
    <property type="entry name" value="beta-N-acetylhexosaminidase-like domain"/>
    <property type="match status" value="1"/>
</dbReference>
<feature type="compositionally biased region" description="Polar residues" evidence="9">
    <location>
        <begin position="222"/>
        <end position="238"/>
    </location>
</feature>
<feature type="active site" description="Proton donor" evidence="8">
    <location>
        <position position="418"/>
    </location>
</feature>
<dbReference type="PRINTS" id="PR00738">
    <property type="entry name" value="GLHYDRLASE20"/>
</dbReference>
<evidence type="ECO:0000256" key="6">
    <source>
        <dbReference type="ARBA" id="ARBA00023295"/>
    </source>
</evidence>
<dbReference type="GO" id="GO:0004563">
    <property type="term" value="F:beta-N-acetylhexosaminidase activity"/>
    <property type="evidence" value="ECO:0007669"/>
    <property type="project" value="UniProtKB-EC"/>
</dbReference>
<evidence type="ECO:0000256" key="4">
    <source>
        <dbReference type="ARBA" id="ARBA00022801"/>
    </source>
</evidence>
<comment type="similarity">
    <text evidence="2 7">Belongs to the glycosyl hydrolase 20 family.</text>
</comment>
<feature type="domain" description="Glycoside hydrolase family 20 catalytic" evidence="11">
    <location>
        <begin position="259"/>
        <end position="593"/>
    </location>
</feature>
<dbReference type="STRING" id="71784.A0A1Y2AUU4"/>
<dbReference type="OrthoDB" id="428480at2759"/>
<keyword evidence="6 7" id="KW-0326">Glycosidase</keyword>
<dbReference type="GO" id="GO:0030203">
    <property type="term" value="P:glycosaminoglycan metabolic process"/>
    <property type="evidence" value="ECO:0007669"/>
    <property type="project" value="TreeGrafter"/>
</dbReference>
<dbReference type="InterPro" id="IPR015883">
    <property type="entry name" value="Glyco_hydro_20_cat"/>
</dbReference>
<evidence type="ECO:0000256" key="9">
    <source>
        <dbReference type="SAM" id="MobiDB-lite"/>
    </source>
</evidence>
<evidence type="ECO:0000256" key="7">
    <source>
        <dbReference type="PIRNR" id="PIRNR001093"/>
    </source>
</evidence>
<feature type="region of interest" description="Disordered" evidence="9">
    <location>
        <begin position="197"/>
        <end position="238"/>
    </location>
</feature>
<evidence type="ECO:0000259" key="12">
    <source>
        <dbReference type="Pfam" id="PF14845"/>
    </source>
</evidence>
<dbReference type="InterPro" id="IPR029018">
    <property type="entry name" value="Hex-like_dom2"/>
</dbReference>
<dbReference type="SUPFAM" id="SSF51445">
    <property type="entry name" value="(Trans)glycosidases"/>
    <property type="match status" value="1"/>
</dbReference>
<evidence type="ECO:0000256" key="1">
    <source>
        <dbReference type="ARBA" id="ARBA00001231"/>
    </source>
</evidence>
<feature type="signal peptide" evidence="10">
    <location>
        <begin position="1"/>
        <end position="30"/>
    </location>
</feature>
<dbReference type="FunFam" id="3.20.20.80:FF:000063">
    <property type="entry name" value="Beta-hexosaminidase"/>
    <property type="match status" value="1"/>
</dbReference>
<evidence type="ECO:0000256" key="5">
    <source>
        <dbReference type="ARBA" id="ARBA00023180"/>
    </source>
</evidence>
<evidence type="ECO:0000256" key="2">
    <source>
        <dbReference type="ARBA" id="ARBA00006285"/>
    </source>
</evidence>
<dbReference type="Gene3D" id="3.30.379.10">
    <property type="entry name" value="Chitobiase/beta-hexosaminidase domain 2-like"/>
    <property type="match status" value="1"/>
</dbReference>
<dbReference type="PANTHER" id="PTHR22600:SF26">
    <property type="entry name" value="BETA-N-ACETYLHEXOSAMINIDASE"/>
    <property type="match status" value="1"/>
</dbReference>
<feature type="compositionally biased region" description="Low complexity" evidence="9">
    <location>
        <begin position="212"/>
        <end position="221"/>
    </location>
</feature>
<dbReference type="Proteomes" id="UP000193986">
    <property type="component" value="Unassembled WGS sequence"/>
</dbReference>
<keyword evidence="5" id="KW-0325">Glycoprotein</keyword>
<accession>A0A1Y2AUU4</accession>
<dbReference type="AlphaFoldDB" id="A0A1Y2AUU4"/>
<dbReference type="InParanoid" id="A0A1Y2AUU4"/>
<evidence type="ECO:0000313" key="14">
    <source>
        <dbReference type="Proteomes" id="UP000193986"/>
    </source>
</evidence>
<evidence type="ECO:0000256" key="10">
    <source>
        <dbReference type="SAM" id="SignalP"/>
    </source>
</evidence>
<dbReference type="EC" id="3.2.1.52" evidence="7"/>
<feature type="domain" description="Beta-hexosaminidase eukaryotic type N-terminal" evidence="12">
    <location>
        <begin position="51"/>
        <end position="189"/>
    </location>
</feature>
<evidence type="ECO:0000313" key="13">
    <source>
        <dbReference type="EMBL" id="ORY26256.1"/>
    </source>
</evidence>
<sequence>MSRQNLWTAISLFLPLVTTCILLFSSSTTASTSPLTHNENIKSSTSGRLDVLPIPTQYSTGHTVLCLSSTFEITTSFPLLPDLKDAIERTNQHLSSDRHQYLSPTRGLEFFNNNNNNNNNSNCAIHLPSLHLDLTSSSDKVKPILSYVTLPSEDRPESESYTLSVPLSGPAKLVGKTPLGLLRGLTTFEHLFYHLPTSSSSSQPTVLARPDSLSQSQQLPLGSTNSEQVVGTGSSAQTDLDGTTYAPFAPYEIEDKPAFGWRAVLLDTSRNYFSVPSILKMLDTMAMVKLNVFHWHITDSNSWPLDLSTHPELAQAGAYSPSDIYSEADIRHIIQYAGDRGIDVMLEIDTPGHTAIIAESHPELIACYQASPWQRNAHQPPPGQLRFADPAVAEFVNGLFTSTLGLVSGPYFGTGGDEINENCMLQDEQTAQALERNAWTLDDALDDFTAKTHATIRQQGKTPVVWQEMVLDHGEMPSLGKDTIVSIWVNSADARRVLDKGHRIIQAAGDYFYLDCGQGGWIGQEGGGNSWCDPFKTWMRMYSFDPYKDVSDEQKKLVLGGQASLWAEQTDETNFEQVLWPRAAAVAELFWTGAGQGSYPRSAIEALPRMHDVRYRMVDRGVNAVPLQPHWCALRPGVCVMGA</sequence>
<name>A0A1Y2AUU4_9TREE</name>
<dbReference type="InterPro" id="IPR029019">
    <property type="entry name" value="HEX_eukaryotic_N"/>
</dbReference>
<reference evidence="13 14" key="1">
    <citation type="submission" date="2016-07" db="EMBL/GenBank/DDBJ databases">
        <title>Pervasive Adenine N6-methylation of Active Genes in Fungi.</title>
        <authorList>
            <consortium name="DOE Joint Genome Institute"/>
            <person name="Mondo S.J."/>
            <person name="Dannebaum R.O."/>
            <person name="Kuo R.C."/>
            <person name="Labutti K."/>
            <person name="Haridas S."/>
            <person name="Kuo A."/>
            <person name="Salamov A."/>
            <person name="Ahrendt S.R."/>
            <person name="Lipzen A."/>
            <person name="Sullivan W."/>
            <person name="Andreopoulos W.B."/>
            <person name="Clum A."/>
            <person name="Lindquist E."/>
            <person name="Daum C."/>
            <person name="Ramamoorthy G.K."/>
            <person name="Gryganskyi A."/>
            <person name="Culley D."/>
            <person name="Magnuson J.K."/>
            <person name="James T.Y."/>
            <person name="O'Malley M.A."/>
            <person name="Stajich J.E."/>
            <person name="Spatafora J.W."/>
            <person name="Visel A."/>
            <person name="Grigoriev I.V."/>
        </authorList>
    </citation>
    <scope>NUCLEOTIDE SEQUENCE [LARGE SCALE GENOMIC DNA]</scope>
    <source>
        <strain evidence="13 14">68-887.2</strain>
    </source>
</reference>
<keyword evidence="4 7" id="KW-0378">Hydrolase</keyword>
<dbReference type="EMBL" id="MCFC01000049">
    <property type="protein sequence ID" value="ORY26256.1"/>
    <property type="molecule type" value="Genomic_DNA"/>
</dbReference>